<reference evidence="1 2" key="2">
    <citation type="journal article" date="2010" name="J. Bacteriol.">
        <title>Genome sequence of the polysaccharide-degrading, thermophilic anaerobe Spirochaeta thermophila DSM 6192.</title>
        <authorList>
            <person name="Angelov A."/>
            <person name="Liebl S."/>
            <person name="Ballschmiter M."/>
            <person name="Bomeke M."/>
            <person name="Lehmann R."/>
            <person name="Liesegang H."/>
            <person name="Daniel R."/>
            <person name="Liebl W."/>
        </authorList>
    </citation>
    <scope>NUCLEOTIDE SEQUENCE [LARGE SCALE GENOMIC DNA]</scope>
    <source>
        <strain evidence="2">ATCC 49972 / DSM 6192 / RI 19.B1</strain>
    </source>
</reference>
<protein>
    <submittedName>
        <fullName evidence="1">Uncharacterized protein</fullName>
    </submittedName>
</protein>
<gene>
    <name evidence="1" type="ordered locus">STHERM_c03380</name>
</gene>
<sequence length="26" mass="3103">MRYDLDRHESSCECMGFGISRIIRIN</sequence>
<organism evidence="1 2">
    <name type="scientific">Winmispira thermophila (strain ATCC 49972 / DSM 6192 / RI 19.B1)</name>
    <name type="common">Spirochaeta thermophila</name>
    <dbReference type="NCBI Taxonomy" id="665571"/>
    <lineage>
        <taxon>Bacteria</taxon>
        <taxon>Pseudomonadati</taxon>
        <taxon>Spirochaetota</taxon>
        <taxon>Spirochaetia</taxon>
        <taxon>Winmispirales</taxon>
        <taxon>Winmispiraceae</taxon>
        <taxon>Winmispira</taxon>
    </lineage>
</organism>
<dbReference type="PaxDb" id="665571-STHERM_c03380"/>
<reference key="1">
    <citation type="submission" date="2009-08" db="EMBL/GenBank/DDBJ databases">
        <title>The genome sequence of Spirochaeta thermophila DSM6192.</title>
        <authorList>
            <person name="Angelov A."/>
            <person name="Mientus M."/>
            <person name="Wittenberg S."/>
            <person name="Lehmann R."/>
            <person name="Liesegang H."/>
            <person name="Daniel R."/>
            <person name="Liebl W."/>
        </authorList>
    </citation>
    <scope>NUCLEOTIDE SEQUENCE</scope>
    <source>
        <strain>DSM 6192</strain>
    </source>
</reference>
<dbReference type="KEGG" id="sta:STHERM_c03380"/>
<evidence type="ECO:0000313" key="2">
    <source>
        <dbReference type="Proteomes" id="UP000001296"/>
    </source>
</evidence>
<dbReference type="AlphaFoldDB" id="E0RPB7"/>
<dbReference type="HOGENOM" id="CLU_3417058_0_0_12"/>
<dbReference type="EMBL" id="CP001698">
    <property type="protein sequence ID" value="ADN01311.1"/>
    <property type="molecule type" value="Genomic_DNA"/>
</dbReference>
<dbReference type="Proteomes" id="UP000001296">
    <property type="component" value="Chromosome"/>
</dbReference>
<name>E0RPB7_WINT6</name>
<proteinExistence type="predicted"/>
<accession>E0RPB7</accession>
<evidence type="ECO:0000313" key="1">
    <source>
        <dbReference type="EMBL" id="ADN01311.1"/>
    </source>
</evidence>